<evidence type="ECO:0000313" key="2">
    <source>
        <dbReference type="EMBL" id="MDT0460877.1"/>
    </source>
</evidence>
<proteinExistence type="predicted"/>
<evidence type="ECO:0000256" key="1">
    <source>
        <dbReference type="SAM" id="SignalP"/>
    </source>
</evidence>
<organism evidence="2 3">
    <name type="scientific">Streptomyces mooreae</name>
    <dbReference type="NCBI Taxonomy" id="3075523"/>
    <lineage>
        <taxon>Bacteria</taxon>
        <taxon>Bacillati</taxon>
        <taxon>Actinomycetota</taxon>
        <taxon>Actinomycetes</taxon>
        <taxon>Kitasatosporales</taxon>
        <taxon>Streptomycetaceae</taxon>
        <taxon>Streptomyces</taxon>
    </lineage>
</organism>
<feature type="chain" id="PRO_5046589582" evidence="1">
    <location>
        <begin position="30"/>
        <end position="106"/>
    </location>
</feature>
<dbReference type="RefSeq" id="WP_311627796.1">
    <property type="nucleotide sequence ID" value="NZ_JAVRFE010000080.1"/>
</dbReference>
<evidence type="ECO:0000313" key="3">
    <source>
        <dbReference type="Proteomes" id="UP001180551"/>
    </source>
</evidence>
<name>A0ABU2TIX3_9ACTN</name>
<gene>
    <name evidence="2" type="ORF">RM550_35030</name>
</gene>
<sequence>MTSRVLRKAAVAASGALLLGGLAVAPAVAAPSSGVSTAASDHDCHKGRNLTNGWGQCNGRGTYYWHVEVDCTLGGWGSSSTQAGRGKTYAYCNWGNVETVHIITES</sequence>
<protein>
    <submittedName>
        <fullName evidence="2">Uncharacterized protein</fullName>
    </submittedName>
</protein>
<feature type="signal peptide" evidence="1">
    <location>
        <begin position="1"/>
        <end position="29"/>
    </location>
</feature>
<accession>A0ABU2TIX3</accession>
<reference evidence="2" key="1">
    <citation type="submission" date="2024-05" db="EMBL/GenBank/DDBJ databases">
        <title>30 novel species of actinomycetes from the DSMZ collection.</title>
        <authorList>
            <person name="Nouioui I."/>
        </authorList>
    </citation>
    <scope>NUCLEOTIDE SEQUENCE</scope>
    <source>
        <strain evidence="2">DSM 41527</strain>
    </source>
</reference>
<dbReference type="Proteomes" id="UP001180551">
    <property type="component" value="Unassembled WGS sequence"/>
</dbReference>
<dbReference type="EMBL" id="JAVRFE010000080">
    <property type="protein sequence ID" value="MDT0460877.1"/>
    <property type="molecule type" value="Genomic_DNA"/>
</dbReference>
<keyword evidence="1" id="KW-0732">Signal</keyword>
<comment type="caution">
    <text evidence="2">The sequence shown here is derived from an EMBL/GenBank/DDBJ whole genome shotgun (WGS) entry which is preliminary data.</text>
</comment>
<keyword evidence="3" id="KW-1185">Reference proteome</keyword>